<sequence>MTLDLEKYEELRSQVFIKNPKAERNKLAPKFKKAKYNSNIANANIKRPKKDIIFQVNTKMELMILQLINLLFWMRTEGGLMVEEIKTDIGYTEIKLDDIQLVQTQQTILHRINLKYIQETLIEIKNSPITNYTIDQRTYLSQEIQNLEQQYLTLLPGQYIHQHIY</sequence>
<name>A0A7R8UJ45_HERIL</name>
<reference evidence="1 2" key="1">
    <citation type="submission" date="2020-11" db="EMBL/GenBank/DDBJ databases">
        <authorList>
            <person name="Wallbank WR R."/>
            <person name="Pardo Diaz C."/>
            <person name="Kozak K."/>
            <person name="Martin S."/>
            <person name="Jiggins C."/>
            <person name="Moest M."/>
            <person name="Warren A I."/>
            <person name="Generalovic N T."/>
            <person name="Byers J.R.P. K."/>
            <person name="Montejo-Kovacevich G."/>
            <person name="Yen C E."/>
        </authorList>
    </citation>
    <scope>NUCLEOTIDE SEQUENCE [LARGE SCALE GENOMIC DNA]</scope>
</reference>
<evidence type="ECO:0000313" key="2">
    <source>
        <dbReference type="Proteomes" id="UP000594454"/>
    </source>
</evidence>
<evidence type="ECO:0000313" key="1">
    <source>
        <dbReference type="EMBL" id="CAD7081827.1"/>
    </source>
</evidence>
<dbReference type="InParanoid" id="A0A7R8UJ45"/>
<accession>A0A7R8UJ45</accession>
<proteinExistence type="predicted"/>
<dbReference type="AlphaFoldDB" id="A0A7R8UJ45"/>
<organism evidence="1 2">
    <name type="scientific">Hermetia illucens</name>
    <name type="common">Black soldier fly</name>
    <dbReference type="NCBI Taxonomy" id="343691"/>
    <lineage>
        <taxon>Eukaryota</taxon>
        <taxon>Metazoa</taxon>
        <taxon>Ecdysozoa</taxon>
        <taxon>Arthropoda</taxon>
        <taxon>Hexapoda</taxon>
        <taxon>Insecta</taxon>
        <taxon>Pterygota</taxon>
        <taxon>Neoptera</taxon>
        <taxon>Endopterygota</taxon>
        <taxon>Diptera</taxon>
        <taxon>Brachycera</taxon>
        <taxon>Stratiomyomorpha</taxon>
        <taxon>Stratiomyidae</taxon>
        <taxon>Hermetiinae</taxon>
        <taxon>Hermetia</taxon>
    </lineage>
</organism>
<protein>
    <submittedName>
        <fullName evidence="1">Uncharacterized protein</fullName>
    </submittedName>
</protein>
<keyword evidence="2" id="KW-1185">Reference proteome</keyword>
<gene>
    <name evidence="1" type="ORF">HERILL_LOCUS4916</name>
</gene>
<dbReference type="EMBL" id="LR899010">
    <property type="protein sequence ID" value="CAD7081827.1"/>
    <property type="molecule type" value="Genomic_DNA"/>
</dbReference>
<dbReference type="Proteomes" id="UP000594454">
    <property type="component" value="Chromosome 2"/>
</dbReference>